<evidence type="ECO:0000256" key="2">
    <source>
        <dbReference type="SAM" id="Coils"/>
    </source>
</evidence>
<dbReference type="Proteomes" id="UP000198418">
    <property type="component" value="Unassembled WGS sequence"/>
</dbReference>
<dbReference type="AlphaFoldDB" id="A0A212S6M1"/>
<evidence type="ECO:0000313" key="4">
    <source>
        <dbReference type="Proteomes" id="UP000198418"/>
    </source>
</evidence>
<comment type="similarity">
    <text evidence="1">Belongs to the PspA/Vipp/IM30 family.</text>
</comment>
<organism evidence="3 4">
    <name type="scientific">Rhodoblastus acidophilus</name>
    <name type="common">Rhodopseudomonas acidophila</name>
    <dbReference type="NCBI Taxonomy" id="1074"/>
    <lineage>
        <taxon>Bacteria</taxon>
        <taxon>Pseudomonadati</taxon>
        <taxon>Pseudomonadota</taxon>
        <taxon>Alphaproteobacteria</taxon>
        <taxon>Hyphomicrobiales</taxon>
        <taxon>Rhodoblastaceae</taxon>
        <taxon>Rhodoblastus</taxon>
    </lineage>
</organism>
<accession>A0A212S6M1</accession>
<dbReference type="GO" id="GO:0005829">
    <property type="term" value="C:cytosol"/>
    <property type="evidence" value="ECO:0007669"/>
    <property type="project" value="TreeGrafter"/>
</dbReference>
<protein>
    <submittedName>
        <fullName evidence="3">Phage shock protein A (PspA) family protein</fullName>
    </submittedName>
</protein>
<dbReference type="GO" id="GO:0009271">
    <property type="term" value="P:phage shock"/>
    <property type="evidence" value="ECO:0007669"/>
    <property type="project" value="TreeGrafter"/>
</dbReference>
<dbReference type="Pfam" id="PF04012">
    <property type="entry name" value="PspA_IM30"/>
    <property type="match status" value="1"/>
</dbReference>
<dbReference type="InterPro" id="IPR007157">
    <property type="entry name" value="PspA_VIPP1"/>
</dbReference>
<gene>
    <name evidence="3" type="ORF">SAMN06265338_1147</name>
</gene>
<dbReference type="OrthoDB" id="7594610at2"/>
<keyword evidence="2" id="KW-0175">Coiled coil</keyword>
<dbReference type="RefSeq" id="WP_141098495.1">
    <property type="nucleotide sequence ID" value="NZ_FYDG01000014.1"/>
</dbReference>
<sequence>MAENILSRVRRLVSGGVEDLIDSMEKAGGESVMREAIREVDRALDDARAETGRAAARKAQAFRQVQMVSAKLKELEGKAKFALEQNREDLAEAAIARQVDLEAQVPVLEAAGCEAGEEEEHLHACVAALAARKRQMEADFAALAAARREASAASGAAADATYDDGIVEKAQRAFDRAMDLAGGAAGPSAIEPKTAKQLAEIEALERSEKINARLTALKADLPR</sequence>
<name>A0A212S6M1_RHOAC</name>
<dbReference type="EMBL" id="FYDG01000014">
    <property type="protein sequence ID" value="SNB80869.1"/>
    <property type="molecule type" value="Genomic_DNA"/>
</dbReference>
<dbReference type="PANTHER" id="PTHR31088">
    <property type="entry name" value="MEMBRANE-ASSOCIATED PROTEIN VIPP1, CHLOROPLASTIC"/>
    <property type="match status" value="1"/>
</dbReference>
<evidence type="ECO:0000313" key="3">
    <source>
        <dbReference type="EMBL" id="SNB80869.1"/>
    </source>
</evidence>
<evidence type="ECO:0000256" key="1">
    <source>
        <dbReference type="ARBA" id="ARBA00043985"/>
    </source>
</evidence>
<feature type="coiled-coil region" evidence="2">
    <location>
        <begin position="58"/>
        <end position="92"/>
    </location>
</feature>
<reference evidence="4" key="1">
    <citation type="submission" date="2017-06" db="EMBL/GenBank/DDBJ databases">
        <authorList>
            <person name="Varghese N."/>
            <person name="Submissions S."/>
        </authorList>
    </citation>
    <scope>NUCLEOTIDE SEQUENCE [LARGE SCALE GENOMIC DNA]</scope>
    <source>
        <strain evidence="4">DSM 137</strain>
    </source>
</reference>
<keyword evidence="4" id="KW-1185">Reference proteome</keyword>
<dbReference type="PANTHER" id="PTHR31088:SF6">
    <property type="entry name" value="PHAGE SHOCK PROTEIN A"/>
    <property type="match status" value="1"/>
</dbReference>
<proteinExistence type="inferred from homology"/>